<comment type="caution">
    <text evidence="2">The sequence shown here is derived from an EMBL/GenBank/DDBJ whole genome shotgun (WGS) entry which is preliminary data.</text>
</comment>
<evidence type="ECO:0000256" key="1">
    <source>
        <dbReference type="SAM" id="MobiDB-lite"/>
    </source>
</evidence>
<feature type="region of interest" description="Disordered" evidence="1">
    <location>
        <begin position="1"/>
        <end position="26"/>
    </location>
</feature>
<proteinExistence type="predicted"/>
<gene>
    <name evidence="2" type="ORF">GCM10022226_24580</name>
</gene>
<feature type="compositionally biased region" description="Basic and acidic residues" evidence="1">
    <location>
        <begin position="1"/>
        <end position="10"/>
    </location>
</feature>
<name>A0ABP7HXG4_9ACTN</name>
<accession>A0ABP7HXG4</accession>
<keyword evidence="3" id="KW-1185">Reference proteome</keyword>
<dbReference type="EMBL" id="BAAAZR010000004">
    <property type="protein sequence ID" value="GAA3803876.1"/>
    <property type="molecule type" value="Genomic_DNA"/>
</dbReference>
<evidence type="ECO:0000313" key="2">
    <source>
        <dbReference type="EMBL" id="GAA3803876.1"/>
    </source>
</evidence>
<dbReference type="RefSeq" id="WP_344938047.1">
    <property type="nucleotide sequence ID" value="NZ_BAAAZR010000004.1"/>
</dbReference>
<protein>
    <submittedName>
        <fullName evidence="2">Uncharacterized protein</fullName>
    </submittedName>
</protein>
<sequence length="62" mass="6099">MRKLSFREEGGWTAFTGPAAPAPSVSTEATAGGVIDRLTVTAAVAGALGPTRSTGLGIAEAP</sequence>
<organism evidence="2 3">
    <name type="scientific">Sphaerisporangium flaviroseum</name>
    <dbReference type="NCBI Taxonomy" id="509199"/>
    <lineage>
        <taxon>Bacteria</taxon>
        <taxon>Bacillati</taxon>
        <taxon>Actinomycetota</taxon>
        <taxon>Actinomycetes</taxon>
        <taxon>Streptosporangiales</taxon>
        <taxon>Streptosporangiaceae</taxon>
        <taxon>Sphaerisporangium</taxon>
    </lineage>
</organism>
<reference evidence="3" key="1">
    <citation type="journal article" date="2019" name="Int. J. Syst. Evol. Microbiol.">
        <title>The Global Catalogue of Microorganisms (GCM) 10K type strain sequencing project: providing services to taxonomists for standard genome sequencing and annotation.</title>
        <authorList>
            <consortium name="The Broad Institute Genomics Platform"/>
            <consortium name="The Broad Institute Genome Sequencing Center for Infectious Disease"/>
            <person name="Wu L."/>
            <person name="Ma J."/>
        </authorList>
    </citation>
    <scope>NUCLEOTIDE SEQUENCE [LARGE SCALE GENOMIC DNA]</scope>
    <source>
        <strain evidence="3">JCM 16908</strain>
    </source>
</reference>
<evidence type="ECO:0000313" key="3">
    <source>
        <dbReference type="Proteomes" id="UP001500888"/>
    </source>
</evidence>
<dbReference type="Proteomes" id="UP001500888">
    <property type="component" value="Unassembled WGS sequence"/>
</dbReference>